<dbReference type="Pfam" id="PF07731">
    <property type="entry name" value="Cu-oxidase_2"/>
    <property type="match status" value="1"/>
</dbReference>
<keyword evidence="8" id="KW-1185">Reference proteome</keyword>
<dbReference type="Proteomes" id="UP001610563">
    <property type="component" value="Unassembled WGS sequence"/>
</dbReference>
<evidence type="ECO:0000256" key="3">
    <source>
        <dbReference type="SAM" id="MobiDB-lite"/>
    </source>
</evidence>
<evidence type="ECO:0000256" key="1">
    <source>
        <dbReference type="ARBA" id="ARBA00010609"/>
    </source>
</evidence>
<feature type="compositionally biased region" description="Low complexity" evidence="3">
    <location>
        <begin position="133"/>
        <end position="167"/>
    </location>
</feature>
<evidence type="ECO:0000259" key="4">
    <source>
        <dbReference type="Pfam" id="PF00394"/>
    </source>
</evidence>
<feature type="domain" description="Plastocyanin-like" evidence="6">
    <location>
        <begin position="211"/>
        <end position="323"/>
    </location>
</feature>
<evidence type="ECO:0000256" key="2">
    <source>
        <dbReference type="ARBA" id="ARBA00023008"/>
    </source>
</evidence>
<reference evidence="7 8" key="1">
    <citation type="submission" date="2024-07" db="EMBL/GenBank/DDBJ databases">
        <title>Section-level genome sequencing and comparative genomics of Aspergillus sections Usti and Cavernicolus.</title>
        <authorList>
            <consortium name="Lawrence Berkeley National Laboratory"/>
            <person name="Nybo J.L."/>
            <person name="Vesth T.C."/>
            <person name="Theobald S."/>
            <person name="Frisvad J.C."/>
            <person name="Larsen T.O."/>
            <person name="Kjaerboelling I."/>
            <person name="Rothschild-Mancinelli K."/>
            <person name="Lyhne E.K."/>
            <person name="Kogle M.E."/>
            <person name="Barry K."/>
            <person name="Clum A."/>
            <person name="Na H."/>
            <person name="Ledsgaard L."/>
            <person name="Lin J."/>
            <person name="Lipzen A."/>
            <person name="Kuo A."/>
            <person name="Riley R."/>
            <person name="Mondo S."/>
            <person name="Labutti K."/>
            <person name="Haridas S."/>
            <person name="Pangalinan J."/>
            <person name="Salamov A.A."/>
            <person name="Simmons B.A."/>
            <person name="Magnuson J.K."/>
            <person name="Chen J."/>
            <person name="Drula E."/>
            <person name="Henrissat B."/>
            <person name="Wiebenga A."/>
            <person name="Lubbers R.J."/>
            <person name="Gomes A.C."/>
            <person name="Makela M.R."/>
            <person name="Stajich J."/>
            <person name="Grigoriev I.V."/>
            <person name="Mortensen U.H."/>
            <person name="De Vries R.P."/>
            <person name="Baker S.E."/>
            <person name="Andersen M.R."/>
        </authorList>
    </citation>
    <scope>NUCLEOTIDE SEQUENCE [LARGE SCALE GENOMIC DNA]</scope>
    <source>
        <strain evidence="7 8">CBS 209.92</strain>
    </source>
</reference>
<dbReference type="PANTHER" id="PTHR11709:SF502">
    <property type="entry name" value="MULTICOPPER OXIDASE"/>
    <property type="match status" value="1"/>
</dbReference>
<protein>
    <submittedName>
        <fullName evidence="7">Cupredoxin</fullName>
    </submittedName>
</protein>
<dbReference type="InterPro" id="IPR008972">
    <property type="entry name" value="Cupredoxin"/>
</dbReference>
<sequence>MRKDNWGTRGVHLPLEKKTYLQLIEDISTNPSPQLPKYALLEMTPRAESLSIPAAPPQSSSAAAGPHLYEEALLRISPARVQHTPTEQKLASHIPQSNHLLSPSEISQGLDDVSQDCLSIKVTNASAKNRGETTTTRPTTSTRTTTTTKTTTTRTTRTTTTSHPTGTPCAGNTPDTRSQWCDYDINTNYHDTIPDTGVTREYWLEIDELIASPDGFPRPAMAINGTIPGPTLYADWGDNVVIHVRNLLHETLNGTSIHWHGIRQQGSNQDDGVVSITQCPITPEHEYTYRWRAQQYGTTWYHSHMGLQAWDGVAGGLVINGPASADYDVDAGTIFLNDWPHQTADELFWVAQVSGPPTLTNALINGTNVYGSGDSQTGERFTLKVEEDTSYRLRLINGALDTHFKFMIDNHTLTVIAMDLVPIEPFEATSVSLAMGQRYDVIVKANQASVADSFWLRAIPQQACSDIENLDNIRGIFHYTDEATIPDTNPWPFEDSCQDELASTLIPKVPRNVQPPDWQDNTLATVGRNPANLFRWYLNSTTMEVFWENPTLLQIANEDNVWEQSSAIIDLPNADEWVYLIVNTTIPVNHPIHLHGHDFFILAQGTNPWDGTLQTSNPPRRDTAVLPGNGYLVMAWETDNPGAWLMHCHIGWHTTEGFALQFVERYDEIRSEGIIDAKQLKRTCNLWNGYDEEFGIEQHDSGV</sequence>
<comment type="caution">
    <text evidence="7">The sequence shown here is derived from an EMBL/GenBank/DDBJ whole genome shotgun (WGS) entry which is preliminary data.</text>
</comment>
<evidence type="ECO:0000259" key="5">
    <source>
        <dbReference type="Pfam" id="PF07731"/>
    </source>
</evidence>
<dbReference type="EMBL" id="JBFTWV010000040">
    <property type="protein sequence ID" value="KAL2794856.1"/>
    <property type="molecule type" value="Genomic_DNA"/>
</dbReference>
<keyword evidence="2" id="KW-0186">Copper</keyword>
<name>A0ABR4G799_9EURO</name>
<feature type="region of interest" description="Disordered" evidence="3">
    <location>
        <begin position="83"/>
        <end position="104"/>
    </location>
</feature>
<dbReference type="CDD" id="cd13901">
    <property type="entry name" value="CuRO_3_MaLCC_like"/>
    <property type="match status" value="1"/>
</dbReference>
<dbReference type="CDD" id="cd13854">
    <property type="entry name" value="CuRO_1_MaLCC_like"/>
    <property type="match status" value="1"/>
</dbReference>
<dbReference type="Pfam" id="PF00394">
    <property type="entry name" value="Cu-oxidase"/>
    <property type="match status" value="1"/>
</dbReference>
<dbReference type="SUPFAM" id="SSF49503">
    <property type="entry name" value="Cupredoxins"/>
    <property type="match status" value="3"/>
</dbReference>
<evidence type="ECO:0000313" key="8">
    <source>
        <dbReference type="Proteomes" id="UP001610563"/>
    </source>
</evidence>
<dbReference type="Gene3D" id="2.60.40.420">
    <property type="entry name" value="Cupredoxins - blue copper proteins"/>
    <property type="match status" value="3"/>
</dbReference>
<dbReference type="PANTHER" id="PTHR11709">
    <property type="entry name" value="MULTI-COPPER OXIDASE"/>
    <property type="match status" value="1"/>
</dbReference>
<feature type="domain" description="Plastocyanin-like" evidence="4">
    <location>
        <begin position="332"/>
        <end position="479"/>
    </location>
</feature>
<evidence type="ECO:0000259" key="6">
    <source>
        <dbReference type="Pfam" id="PF07732"/>
    </source>
</evidence>
<organism evidence="7 8">
    <name type="scientific">Aspergillus keveii</name>
    <dbReference type="NCBI Taxonomy" id="714993"/>
    <lineage>
        <taxon>Eukaryota</taxon>
        <taxon>Fungi</taxon>
        <taxon>Dikarya</taxon>
        <taxon>Ascomycota</taxon>
        <taxon>Pezizomycotina</taxon>
        <taxon>Eurotiomycetes</taxon>
        <taxon>Eurotiomycetidae</taxon>
        <taxon>Eurotiales</taxon>
        <taxon>Aspergillaceae</taxon>
        <taxon>Aspergillus</taxon>
        <taxon>Aspergillus subgen. Nidulantes</taxon>
    </lineage>
</organism>
<evidence type="ECO:0000313" key="7">
    <source>
        <dbReference type="EMBL" id="KAL2794856.1"/>
    </source>
</evidence>
<dbReference type="InterPro" id="IPR045087">
    <property type="entry name" value="Cu-oxidase_fam"/>
</dbReference>
<feature type="domain" description="Plastocyanin-like" evidence="5">
    <location>
        <begin position="547"/>
        <end position="665"/>
    </location>
</feature>
<accession>A0ABR4G799</accession>
<dbReference type="InterPro" id="IPR011706">
    <property type="entry name" value="Cu-oxidase_C"/>
</dbReference>
<proteinExistence type="inferred from homology"/>
<comment type="similarity">
    <text evidence="1">Belongs to the multicopper oxidase family.</text>
</comment>
<dbReference type="InterPro" id="IPR011707">
    <property type="entry name" value="Cu-oxidase-like_N"/>
</dbReference>
<dbReference type="Pfam" id="PF07732">
    <property type="entry name" value="Cu-oxidase_3"/>
    <property type="match status" value="1"/>
</dbReference>
<feature type="region of interest" description="Disordered" evidence="3">
    <location>
        <begin position="128"/>
        <end position="171"/>
    </location>
</feature>
<dbReference type="CDD" id="cd13880">
    <property type="entry name" value="CuRO_2_MaLCC_like"/>
    <property type="match status" value="1"/>
</dbReference>
<dbReference type="InterPro" id="IPR001117">
    <property type="entry name" value="Cu-oxidase_2nd"/>
</dbReference>
<gene>
    <name evidence="7" type="ORF">BJX66DRAFT_337467</name>
</gene>